<dbReference type="SUPFAM" id="SSF143100">
    <property type="entry name" value="TTHA1013/TTHA0281-like"/>
    <property type="match status" value="1"/>
</dbReference>
<proteinExistence type="predicted"/>
<dbReference type="OrthoDB" id="9807959at2"/>
<dbReference type="KEGG" id="hbh:E4T21_00990"/>
<accession>A0A5C1NF43</accession>
<sequence length="136" mass="14700">MYYPIAIEPGDDTTAFGVVVPDIPGCFSAGDTFDAAIANAREAIEGHLECLAESGESIPTASSIGNHMKDPEYEGWIWAAVEVDIAPYLGKSHKINVTLPELLIHRIDRLVELHPGYGSRSGFLATAALHELERPI</sequence>
<dbReference type="RefSeq" id="WP_149282717.1">
    <property type="nucleotide sequence ID" value="NZ_CP038437.2"/>
</dbReference>
<dbReference type="Proteomes" id="UP000324285">
    <property type="component" value="Chromosome"/>
</dbReference>
<dbReference type="InterPro" id="IPR035069">
    <property type="entry name" value="TTHA1013/TTHA0281-like"/>
</dbReference>
<dbReference type="InterPro" id="IPR031807">
    <property type="entry name" value="HicB-like"/>
</dbReference>
<dbReference type="EMBL" id="CP038437">
    <property type="protein sequence ID" value="QEM80289.1"/>
    <property type="molecule type" value="Genomic_DNA"/>
</dbReference>
<dbReference type="PANTHER" id="PTHR34504:SF2">
    <property type="entry name" value="UPF0150 PROTEIN SSL0259"/>
    <property type="match status" value="1"/>
</dbReference>
<organism evidence="2 3">
    <name type="scientific">Halomonas binhaiensis</name>
    <dbReference type="NCBI Taxonomy" id="2562282"/>
    <lineage>
        <taxon>Bacteria</taxon>
        <taxon>Pseudomonadati</taxon>
        <taxon>Pseudomonadota</taxon>
        <taxon>Gammaproteobacteria</taxon>
        <taxon>Oceanospirillales</taxon>
        <taxon>Halomonadaceae</taxon>
        <taxon>Halomonas</taxon>
    </lineage>
</organism>
<dbReference type="Gene3D" id="3.30.160.250">
    <property type="match status" value="1"/>
</dbReference>
<evidence type="ECO:0000259" key="1">
    <source>
        <dbReference type="Pfam" id="PF15919"/>
    </source>
</evidence>
<gene>
    <name evidence="2" type="ORF">E4T21_00990</name>
</gene>
<keyword evidence="3" id="KW-1185">Reference proteome</keyword>
<dbReference type="InterPro" id="IPR051404">
    <property type="entry name" value="TA_system_antitoxin"/>
</dbReference>
<feature type="domain" description="HicB-like antitoxin of toxin-antitoxin system" evidence="1">
    <location>
        <begin position="3"/>
        <end position="128"/>
    </location>
</feature>
<dbReference type="AlphaFoldDB" id="A0A5C1NF43"/>
<dbReference type="Pfam" id="PF15919">
    <property type="entry name" value="HicB_lk_antitox"/>
    <property type="match status" value="1"/>
</dbReference>
<protein>
    <submittedName>
        <fullName evidence="2">Type II toxin-antitoxin system HicB family antitoxin</fullName>
    </submittedName>
</protein>
<reference evidence="2" key="1">
    <citation type="submission" date="2021-02" db="EMBL/GenBank/DDBJ databases">
        <title>Strain Y2R2, a novel species of the genus Halomonas.</title>
        <authorList>
            <person name="Huang H."/>
        </authorList>
    </citation>
    <scope>NUCLEOTIDE SEQUENCE</scope>
    <source>
        <strain evidence="2">Y2R2</strain>
    </source>
</reference>
<dbReference type="CDD" id="cd22231">
    <property type="entry name" value="RHH_NikR_HicB-like"/>
    <property type="match status" value="1"/>
</dbReference>
<name>A0A5C1NF43_9GAMM</name>
<dbReference type="PANTHER" id="PTHR34504">
    <property type="entry name" value="ANTITOXIN HICB"/>
    <property type="match status" value="1"/>
</dbReference>
<evidence type="ECO:0000313" key="2">
    <source>
        <dbReference type="EMBL" id="QEM80289.1"/>
    </source>
</evidence>
<evidence type="ECO:0000313" key="3">
    <source>
        <dbReference type="Proteomes" id="UP000324285"/>
    </source>
</evidence>